<dbReference type="PANTHER" id="PTHR11909">
    <property type="entry name" value="CASEIN KINASE-RELATED"/>
    <property type="match status" value="1"/>
</dbReference>
<dbReference type="SMART" id="SM00220">
    <property type="entry name" value="S_TKc"/>
    <property type="match status" value="1"/>
</dbReference>
<evidence type="ECO:0000256" key="4">
    <source>
        <dbReference type="PROSITE-ProRule" id="PRU10141"/>
    </source>
</evidence>
<dbReference type="PROSITE" id="PS50011">
    <property type="entry name" value="PROTEIN_KINASE_DOM"/>
    <property type="match status" value="1"/>
</dbReference>
<feature type="binding site" evidence="4">
    <location>
        <position position="41"/>
    </location>
    <ligand>
        <name>ATP</name>
        <dbReference type="ChEBI" id="CHEBI:30616"/>
    </ligand>
</feature>
<dbReference type="InterPro" id="IPR008271">
    <property type="entry name" value="Ser/Thr_kinase_AS"/>
</dbReference>
<dbReference type="EMBL" id="LJIJ01000093">
    <property type="protein sequence ID" value="ODN02866.1"/>
    <property type="molecule type" value="Genomic_DNA"/>
</dbReference>
<dbReference type="AlphaFoldDB" id="A0A1D2ND09"/>
<keyword evidence="5" id="KW-0723">Serine/threonine-protein kinase</keyword>
<keyword evidence="6" id="KW-1133">Transmembrane helix</keyword>
<dbReference type="PROSITE" id="PS00107">
    <property type="entry name" value="PROTEIN_KINASE_ATP"/>
    <property type="match status" value="1"/>
</dbReference>
<dbReference type="InterPro" id="IPR050235">
    <property type="entry name" value="CK1_Ser-Thr_kinase"/>
</dbReference>
<feature type="domain" description="Protein kinase" evidence="7">
    <location>
        <begin position="12"/>
        <end position="322"/>
    </location>
</feature>
<feature type="transmembrane region" description="Helical" evidence="6">
    <location>
        <begin position="12"/>
        <end position="30"/>
    </location>
</feature>
<organism evidence="8 9">
    <name type="scientific">Orchesella cincta</name>
    <name type="common">Springtail</name>
    <name type="synonym">Podura cincta</name>
    <dbReference type="NCBI Taxonomy" id="48709"/>
    <lineage>
        <taxon>Eukaryota</taxon>
        <taxon>Metazoa</taxon>
        <taxon>Ecdysozoa</taxon>
        <taxon>Arthropoda</taxon>
        <taxon>Hexapoda</taxon>
        <taxon>Collembola</taxon>
        <taxon>Entomobryomorpha</taxon>
        <taxon>Entomobryoidea</taxon>
        <taxon>Orchesellidae</taxon>
        <taxon>Orchesellinae</taxon>
        <taxon>Orchesella</taxon>
    </lineage>
</organism>
<dbReference type="OrthoDB" id="5800476at2759"/>
<dbReference type="Gene3D" id="1.10.510.10">
    <property type="entry name" value="Transferase(Phosphotransferase) domain 1"/>
    <property type="match status" value="1"/>
</dbReference>
<dbReference type="InterPro" id="IPR000719">
    <property type="entry name" value="Prot_kinase_dom"/>
</dbReference>
<evidence type="ECO:0000313" key="8">
    <source>
        <dbReference type="EMBL" id="ODN02866.1"/>
    </source>
</evidence>
<dbReference type="OMA" id="PTESNDA"/>
<dbReference type="InterPro" id="IPR011009">
    <property type="entry name" value="Kinase-like_dom_sf"/>
</dbReference>
<evidence type="ECO:0000256" key="6">
    <source>
        <dbReference type="SAM" id="Phobius"/>
    </source>
</evidence>
<keyword evidence="3 4" id="KW-0067">ATP-binding</keyword>
<comment type="caution">
    <text evidence="8">The sequence shown here is derived from an EMBL/GenBank/DDBJ whole genome shotgun (WGS) entry which is preliminary data.</text>
</comment>
<evidence type="ECO:0000256" key="2">
    <source>
        <dbReference type="ARBA" id="ARBA00022741"/>
    </source>
</evidence>
<protein>
    <recommendedName>
        <fullName evidence="1">non-specific serine/threonine protein kinase</fullName>
        <ecNumber evidence="1">2.7.11.1</ecNumber>
    </recommendedName>
</protein>
<dbReference type="GO" id="GO:0005524">
    <property type="term" value="F:ATP binding"/>
    <property type="evidence" value="ECO:0007669"/>
    <property type="project" value="UniProtKB-UniRule"/>
</dbReference>
<keyword evidence="2 4" id="KW-0547">Nucleotide-binding</keyword>
<evidence type="ECO:0000259" key="7">
    <source>
        <dbReference type="PROSITE" id="PS50011"/>
    </source>
</evidence>
<proteinExistence type="inferred from homology"/>
<evidence type="ECO:0000256" key="1">
    <source>
        <dbReference type="ARBA" id="ARBA00012513"/>
    </source>
</evidence>
<dbReference type="STRING" id="48709.A0A1D2ND09"/>
<dbReference type="Proteomes" id="UP000094527">
    <property type="component" value="Unassembled WGS sequence"/>
</dbReference>
<accession>A0A1D2ND09</accession>
<dbReference type="Pfam" id="PF00069">
    <property type="entry name" value="Pkinase"/>
    <property type="match status" value="1"/>
</dbReference>
<dbReference type="EC" id="2.7.11.1" evidence="1"/>
<keyword evidence="6" id="KW-0472">Membrane</keyword>
<comment type="similarity">
    <text evidence="5">Belongs to the protein kinase superfamily.</text>
</comment>
<evidence type="ECO:0000256" key="3">
    <source>
        <dbReference type="ARBA" id="ARBA00022840"/>
    </source>
</evidence>
<dbReference type="InterPro" id="IPR017441">
    <property type="entry name" value="Protein_kinase_ATP_BS"/>
</dbReference>
<evidence type="ECO:0000313" key="9">
    <source>
        <dbReference type="Proteomes" id="UP000094527"/>
    </source>
</evidence>
<sequence>MGENSKILINRFVVGGVIGSGSFGVIKLGYDLEKKRKVAIKFQLRKITADRNLTNSLEYTALKDLQVACPGHGFPEVYYLHENVAFNEQKYFVMELCGPSIWDLFFIRCKKSFTLKTILMLVDQLIALLEQLHTAGYIHRDLKPDNMVMGYGSNVDTVYLVDFGLAQKYKNDKENETGSNSKDKFAGTIAFASANALEGKRQSPRDDMESLAYSILMLIRGGVLPWCYVFKEEEDIMERVAEIKRRLSPEEMFAGLPYEFALYLKMVRELEYDDTPQYQVYRQVFRNLAYCLNYNYDLEFDWKVRRVWNGGETHTAKINVPS</sequence>
<dbReference type="PROSITE" id="PS00108">
    <property type="entry name" value="PROTEIN_KINASE_ST"/>
    <property type="match status" value="1"/>
</dbReference>
<gene>
    <name evidence="8" type="ORF">Ocin01_03804</name>
</gene>
<keyword evidence="8" id="KW-0418">Kinase</keyword>
<keyword evidence="8" id="KW-0808">Transferase</keyword>
<keyword evidence="6" id="KW-0812">Transmembrane</keyword>
<dbReference type="SUPFAM" id="SSF56112">
    <property type="entry name" value="Protein kinase-like (PK-like)"/>
    <property type="match status" value="1"/>
</dbReference>
<evidence type="ECO:0000256" key="5">
    <source>
        <dbReference type="RuleBase" id="RU000304"/>
    </source>
</evidence>
<reference evidence="8 9" key="1">
    <citation type="journal article" date="2016" name="Genome Biol. Evol.">
        <title>Gene Family Evolution Reflects Adaptation to Soil Environmental Stressors in the Genome of the Collembolan Orchesella cincta.</title>
        <authorList>
            <person name="Faddeeva-Vakhrusheva A."/>
            <person name="Derks M.F."/>
            <person name="Anvar S.Y."/>
            <person name="Agamennone V."/>
            <person name="Suring W."/>
            <person name="Smit S."/>
            <person name="van Straalen N.M."/>
            <person name="Roelofs D."/>
        </authorList>
    </citation>
    <scope>NUCLEOTIDE SEQUENCE [LARGE SCALE GENOMIC DNA]</scope>
    <source>
        <tissue evidence="8">Mixed pool</tissue>
    </source>
</reference>
<dbReference type="GO" id="GO:0004674">
    <property type="term" value="F:protein serine/threonine kinase activity"/>
    <property type="evidence" value="ECO:0007669"/>
    <property type="project" value="UniProtKB-KW"/>
</dbReference>
<keyword evidence="9" id="KW-1185">Reference proteome</keyword>
<name>A0A1D2ND09_ORCCI</name>